<feature type="binding site" evidence="14">
    <location>
        <position position="155"/>
    </location>
    <ligand>
        <name>ATP</name>
        <dbReference type="ChEBI" id="CHEBI:30616"/>
    </ligand>
</feature>
<keyword evidence="7 13" id="KW-0819">tRNA processing</keyword>
<feature type="binding site" evidence="14">
    <location>
        <position position="159"/>
    </location>
    <ligand>
        <name>L-threonine</name>
        <dbReference type="ChEBI" id="CHEBI:57926"/>
    </ligand>
</feature>
<dbReference type="InterPro" id="IPR005145">
    <property type="entry name" value="Sua5_C"/>
</dbReference>
<evidence type="ECO:0000256" key="12">
    <source>
        <dbReference type="ARBA" id="ARBA00048366"/>
    </source>
</evidence>
<dbReference type="Gene3D" id="3.40.50.11030">
    <property type="entry name" value="Threonylcarbamoyl-AMP synthase, C-terminal domain"/>
    <property type="match status" value="1"/>
</dbReference>
<evidence type="ECO:0000256" key="9">
    <source>
        <dbReference type="ARBA" id="ARBA00022741"/>
    </source>
</evidence>
<keyword evidence="10 13" id="KW-0067">ATP-binding</keyword>
<dbReference type="InterPro" id="IPR010923">
    <property type="entry name" value="T(6)A37_SUA5"/>
</dbReference>
<feature type="binding site" evidence="14">
    <location>
        <position position="72"/>
    </location>
    <ligand>
        <name>L-threonine</name>
        <dbReference type="ChEBI" id="CHEBI:57926"/>
    </ligand>
</feature>
<dbReference type="InterPro" id="IPR050156">
    <property type="entry name" value="TC-AMP_synthase_SUA5"/>
</dbReference>
<dbReference type="Pfam" id="PF03481">
    <property type="entry name" value="Sua5_C"/>
    <property type="match status" value="1"/>
</dbReference>
<dbReference type="InterPro" id="IPR006070">
    <property type="entry name" value="Sua5-like_dom"/>
</dbReference>
<accession>A0A1G4PIE0</accession>
<dbReference type="Pfam" id="PF01300">
    <property type="entry name" value="Sua5_yciO_yrdC"/>
    <property type="match status" value="1"/>
</dbReference>
<keyword evidence="5 13" id="KW-0963">Cytoplasm</keyword>
<comment type="similarity">
    <text evidence="2 13">Belongs to the SUA5 family.</text>
</comment>
<dbReference type="GO" id="GO:0005524">
    <property type="term" value="F:ATP binding"/>
    <property type="evidence" value="ECO:0007669"/>
    <property type="project" value="UniProtKB-UniRule"/>
</dbReference>
<feature type="binding site" evidence="14">
    <location>
        <position position="218"/>
    </location>
    <ligand>
        <name>L-threonine</name>
        <dbReference type="ChEBI" id="CHEBI:57926"/>
    </ligand>
</feature>
<organism evidence="16 17">
    <name type="scientific">Rhizobium mongolense subsp. loessense</name>
    <dbReference type="NCBI Taxonomy" id="158890"/>
    <lineage>
        <taxon>Bacteria</taxon>
        <taxon>Pseudomonadati</taxon>
        <taxon>Pseudomonadota</taxon>
        <taxon>Alphaproteobacteria</taxon>
        <taxon>Hyphomicrobiales</taxon>
        <taxon>Rhizobiaceae</taxon>
        <taxon>Rhizobium/Agrobacterium group</taxon>
        <taxon>Rhizobium</taxon>
    </lineage>
</organism>
<feature type="binding site" evidence="14">
    <location>
        <position position="95"/>
    </location>
    <ligand>
        <name>ATP</name>
        <dbReference type="ChEBI" id="CHEBI:30616"/>
    </ligand>
</feature>
<feature type="domain" description="YrdC-like" evidence="15">
    <location>
        <begin position="50"/>
        <end position="236"/>
    </location>
</feature>
<evidence type="ECO:0000256" key="2">
    <source>
        <dbReference type="ARBA" id="ARBA00007663"/>
    </source>
</evidence>
<evidence type="ECO:0000256" key="3">
    <source>
        <dbReference type="ARBA" id="ARBA00012584"/>
    </source>
</evidence>
<sequence length="362" mass="37555">MCFCLAPATNSFAKSSASSDIDRKLSKAYGTAWNNGRHMARIIDIAQHRHEALQMASAVLSEGFPVAIPTETVYGLAADATNAVAITRIYETKGRPRFNPLICHMSDLAMAEEYAEFDPVSRALAQAFWPGPLTLVLSLKAESQIHALATAGLDTVGIRVPKGFAGDLIRAFGKPLAAPSANTSGRISATNAAHVDADLGGKIRLIVDAGASTVGVESTIVKVEDGELKLLRPGGLAASEIERIAGKRLRRAGKASAAIEAPGMLASHYAPGANVRLDAGAVKSDEALIAFGAADVAGASDAAIVLNLSPCGDLAEAAANLFDYMKKADASGAATIAFSPIPDEGLGEAINDRLRRAAAPRE</sequence>
<dbReference type="PANTHER" id="PTHR17490:SF16">
    <property type="entry name" value="THREONYLCARBAMOYL-AMP SYNTHASE"/>
    <property type="match status" value="1"/>
</dbReference>
<evidence type="ECO:0000256" key="13">
    <source>
        <dbReference type="PIRNR" id="PIRNR004930"/>
    </source>
</evidence>
<evidence type="ECO:0000256" key="6">
    <source>
        <dbReference type="ARBA" id="ARBA00022679"/>
    </source>
</evidence>
<feature type="binding site" evidence="14">
    <location>
        <position position="178"/>
    </location>
    <ligand>
        <name>L-threonine</name>
        <dbReference type="ChEBI" id="CHEBI:57926"/>
    </ligand>
</feature>
<comment type="catalytic activity">
    <reaction evidence="12 13">
        <text>L-threonine + hydrogencarbonate + ATP = L-threonylcarbamoyladenylate + diphosphate + H2O</text>
        <dbReference type="Rhea" id="RHEA:36407"/>
        <dbReference type="ChEBI" id="CHEBI:15377"/>
        <dbReference type="ChEBI" id="CHEBI:17544"/>
        <dbReference type="ChEBI" id="CHEBI:30616"/>
        <dbReference type="ChEBI" id="CHEBI:33019"/>
        <dbReference type="ChEBI" id="CHEBI:57926"/>
        <dbReference type="ChEBI" id="CHEBI:73682"/>
        <dbReference type="EC" id="2.7.7.87"/>
    </reaction>
</comment>
<evidence type="ECO:0000256" key="11">
    <source>
        <dbReference type="ARBA" id="ARBA00029774"/>
    </source>
</evidence>
<keyword evidence="6 13" id="KW-0808">Transferase</keyword>
<dbReference type="PANTHER" id="PTHR17490">
    <property type="entry name" value="SUA5"/>
    <property type="match status" value="1"/>
</dbReference>
<dbReference type="Proteomes" id="UP000199542">
    <property type="component" value="Unassembled WGS sequence"/>
</dbReference>
<feature type="binding site" evidence="14">
    <location>
        <position position="188"/>
    </location>
    <ligand>
        <name>ATP</name>
        <dbReference type="ChEBI" id="CHEBI:30616"/>
    </ligand>
</feature>
<dbReference type="PIRSF" id="PIRSF004930">
    <property type="entry name" value="Tln_factor_SUA5"/>
    <property type="match status" value="1"/>
</dbReference>
<evidence type="ECO:0000313" key="16">
    <source>
        <dbReference type="EMBL" id="SCW32036.1"/>
    </source>
</evidence>
<evidence type="ECO:0000256" key="8">
    <source>
        <dbReference type="ARBA" id="ARBA00022695"/>
    </source>
</evidence>
<dbReference type="GO" id="GO:0008033">
    <property type="term" value="P:tRNA processing"/>
    <property type="evidence" value="ECO:0007669"/>
    <property type="project" value="UniProtKB-KW"/>
</dbReference>
<evidence type="ECO:0000256" key="5">
    <source>
        <dbReference type="ARBA" id="ARBA00022490"/>
    </source>
</evidence>
<dbReference type="Gene3D" id="3.90.870.10">
    <property type="entry name" value="DHBP synthase"/>
    <property type="match status" value="1"/>
</dbReference>
<feature type="binding site" evidence="14">
    <location>
        <position position="269"/>
    </location>
    <ligand>
        <name>ATP</name>
        <dbReference type="ChEBI" id="CHEBI:30616"/>
    </ligand>
</feature>
<feature type="binding site" evidence="14">
    <location>
        <position position="180"/>
    </location>
    <ligand>
        <name>ATP</name>
        <dbReference type="ChEBI" id="CHEBI:30616"/>
    </ligand>
</feature>
<evidence type="ECO:0000259" key="15">
    <source>
        <dbReference type="PROSITE" id="PS51163"/>
    </source>
</evidence>
<dbReference type="EMBL" id="FMTM01000001">
    <property type="protein sequence ID" value="SCW32036.1"/>
    <property type="molecule type" value="Genomic_DNA"/>
</dbReference>
<evidence type="ECO:0000256" key="4">
    <source>
        <dbReference type="ARBA" id="ARBA00015492"/>
    </source>
</evidence>
<dbReference type="GO" id="GO:0006450">
    <property type="term" value="P:regulation of translational fidelity"/>
    <property type="evidence" value="ECO:0007669"/>
    <property type="project" value="TreeGrafter"/>
</dbReference>
<dbReference type="GO" id="GO:0005737">
    <property type="term" value="C:cytoplasm"/>
    <property type="evidence" value="ECO:0007669"/>
    <property type="project" value="UniProtKB-SubCell"/>
</dbReference>
<keyword evidence="9 13" id="KW-0547">Nucleotide-binding</keyword>
<protein>
    <recommendedName>
        <fullName evidence="4 13">Threonylcarbamoyl-AMP synthase</fullName>
        <shortName evidence="13">TC-AMP synthase</shortName>
        <ecNumber evidence="3 13">2.7.7.87</ecNumber>
    </recommendedName>
    <alternativeName>
        <fullName evidence="11 13">L-threonylcarbamoyladenylate synthase</fullName>
    </alternativeName>
</protein>
<comment type="function">
    <text evidence="13">Required for the formation of a threonylcarbamoyl group on adenosine at position 37 (t(6)A37) in tRNAs that read codons beginning with adenine.</text>
</comment>
<dbReference type="GO" id="GO:0061710">
    <property type="term" value="F:L-threonylcarbamoyladenylate synthase"/>
    <property type="evidence" value="ECO:0007669"/>
    <property type="project" value="UniProtKB-EC"/>
</dbReference>
<gene>
    <name evidence="16" type="ORF">SAMN02927900_00582</name>
</gene>
<feature type="binding site" evidence="14">
    <location>
        <position position="104"/>
    </location>
    <ligand>
        <name>L-threonine</name>
        <dbReference type="ChEBI" id="CHEBI:57926"/>
    </ligand>
</feature>
<name>A0A1G4PIE0_9HYPH</name>
<comment type="subcellular location">
    <subcellularLocation>
        <location evidence="1 13">Cytoplasm</location>
    </subcellularLocation>
</comment>
<dbReference type="AlphaFoldDB" id="A0A1G4PIE0"/>
<evidence type="ECO:0000256" key="7">
    <source>
        <dbReference type="ARBA" id="ARBA00022694"/>
    </source>
</evidence>
<feature type="binding site" evidence="14">
    <location>
        <position position="99"/>
    </location>
    <ligand>
        <name>ATP</name>
        <dbReference type="ChEBI" id="CHEBI:30616"/>
    </ligand>
</feature>
<feature type="binding site" evidence="14">
    <location>
        <position position="232"/>
    </location>
    <ligand>
        <name>ATP</name>
        <dbReference type="ChEBI" id="CHEBI:30616"/>
    </ligand>
</feature>
<evidence type="ECO:0000256" key="1">
    <source>
        <dbReference type="ARBA" id="ARBA00004496"/>
    </source>
</evidence>
<dbReference type="PROSITE" id="PS51163">
    <property type="entry name" value="YRDC"/>
    <property type="match status" value="1"/>
</dbReference>
<dbReference type="InterPro" id="IPR038385">
    <property type="entry name" value="Sua5/YwlC_C"/>
</dbReference>
<dbReference type="EC" id="2.7.7.87" evidence="3 13"/>
<keyword evidence="8 13" id="KW-0548">Nucleotidyltransferase</keyword>
<proteinExistence type="inferred from homology"/>
<dbReference type="NCBIfam" id="TIGR00057">
    <property type="entry name" value="L-threonylcarbamoyladenylate synthase"/>
    <property type="match status" value="1"/>
</dbReference>
<dbReference type="GO" id="GO:0000049">
    <property type="term" value="F:tRNA binding"/>
    <property type="evidence" value="ECO:0007669"/>
    <property type="project" value="TreeGrafter"/>
</dbReference>
<reference evidence="16 17" key="1">
    <citation type="submission" date="2016-10" db="EMBL/GenBank/DDBJ databases">
        <authorList>
            <person name="de Groot N.N."/>
        </authorList>
    </citation>
    <scope>NUCLEOTIDE SEQUENCE [LARGE SCALE GENOMIC DNA]</scope>
    <source>
        <strain evidence="16 17">CGMCC 1.3401</strain>
    </source>
</reference>
<evidence type="ECO:0000313" key="17">
    <source>
        <dbReference type="Proteomes" id="UP000199542"/>
    </source>
</evidence>
<dbReference type="InterPro" id="IPR017945">
    <property type="entry name" value="DHBP_synth_RibB-like_a/b_dom"/>
</dbReference>
<evidence type="ECO:0000256" key="10">
    <source>
        <dbReference type="ARBA" id="ARBA00022840"/>
    </source>
</evidence>
<evidence type="ECO:0000256" key="14">
    <source>
        <dbReference type="PIRSR" id="PIRSR004930-1"/>
    </source>
</evidence>
<dbReference type="GO" id="GO:0003725">
    <property type="term" value="F:double-stranded RNA binding"/>
    <property type="evidence" value="ECO:0007669"/>
    <property type="project" value="UniProtKB-UniRule"/>
</dbReference>
<dbReference type="SUPFAM" id="SSF55821">
    <property type="entry name" value="YrdC/RibB"/>
    <property type="match status" value="1"/>
</dbReference>